<protein>
    <recommendedName>
        <fullName evidence="2">CHCH domain-containing protein</fullName>
    </recommendedName>
</protein>
<sequence length="80" mass="8591">MGNNESTPLPAAAAGDPCAAALEAYLQCVDIKTTQRGGLRDGDECEHEIAAYKECRQLHKKKVVAVAAAETRDVKQPLPR</sequence>
<dbReference type="OrthoDB" id="65213at2759"/>
<dbReference type="PROSITE" id="PS51808">
    <property type="entry name" value="CHCH"/>
    <property type="match status" value="1"/>
</dbReference>
<dbReference type="AlphaFoldDB" id="W4GSB1"/>
<gene>
    <name evidence="1" type="ORF">H257_05164</name>
</gene>
<accession>W4GSB1</accession>
<dbReference type="VEuPathDB" id="FungiDB:H257_05164"/>
<dbReference type="SUPFAM" id="SSF47072">
    <property type="entry name" value="Cysteine alpha-hairpin motif"/>
    <property type="match status" value="1"/>
</dbReference>
<dbReference type="EMBL" id="KI913122">
    <property type="protein sequence ID" value="ETV82567.1"/>
    <property type="molecule type" value="Genomic_DNA"/>
</dbReference>
<evidence type="ECO:0008006" key="2">
    <source>
        <dbReference type="Google" id="ProtNLM"/>
    </source>
</evidence>
<dbReference type="InterPro" id="IPR009069">
    <property type="entry name" value="Cys_alpha_HP_mot_SF"/>
</dbReference>
<evidence type="ECO:0000313" key="1">
    <source>
        <dbReference type="EMBL" id="ETV82567.1"/>
    </source>
</evidence>
<dbReference type="RefSeq" id="XP_009828236.1">
    <property type="nucleotide sequence ID" value="XM_009829934.1"/>
</dbReference>
<organism evidence="1">
    <name type="scientific">Aphanomyces astaci</name>
    <name type="common">Crayfish plague agent</name>
    <dbReference type="NCBI Taxonomy" id="112090"/>
    <lineage>
        <taxon>Eukaryota</taxon>
        <taxon>Sar</taxon>
        <taxon>Stramenopiles</taxon>
        <taxon>Oomycota</taxon>
        <taxon>Saprolegniomycetes</taxon>
        <taxon>Saprolegniales</taxon>
        <taxon>Verrucalvaceae</taxon>
        <taxon>Aphanomyces</taxon>
    </lineage>
</organism>
<name>W4GSB1_APHAT</name>
<dbReference type="GeneID" id="20807160"/>
<proteinExistence type="predicted"/>
<reference evidence="1" key="1">
    <citation type="submission" date="2013-12" db="EMBL/GenBank/DDBJ databases">
        <title>The Genome Sequence of Aphanomyces astaci APO3.</title>
        <authorList>
            <consortium name="The Broad Institute Genomics Platform"/>
            <person name="Russ C."/>
            <person name="Tyler B."/>
            <person name="van West P."/>
            <person name="Dieguez-Uribeondo J."/>
            <person name="Young S.K."/>
            <person name="Zeng Q."/>
            <person name="Gargeya S."/>
            <person name="Fitzgerald M."/>
            <person name="Abouelleil A."/>
            <person name="Alvarado L."/>
            <person name="Chapman S.B."/>
            <person name="Gainer-Dewar J."/>
            <person name="Goldberg J."/>
            <person name="Griggs A."/>
            <person name="Gujja S."/>
            <person name="Hansen M."/>
            <person name="Howarth C."/>
            <person name="Imamovic A."/>
            <person name="Ireland A."/>
            <person name="Larimer J."/>
            <person name="McCowan C."/>
            <person name="Murphy C."/>
            <person name="Pearson M."/>
            <person name="Poon T.W."/>
            <person name="Priest M."/>
            <person name="Roberts A."/>
            <person name="Saif S."/>
            <person name="Shea T."/>
            <person name="Sykes S."/>
            <person name="Wortman J."/>
            <person name="Nusbaum C."/>
            <person name="Birren B."/>
        </authorList>
    </citation>
    <scope>NUCLEOTIDE SEQUENCE [LARGE SCALE GENOMIC DNA]</scope>
    <source>
        <strain evidence="1">APO3</strain>
    </source>
</reference>